<evidence type="ECO:0000313" key="6">
    <source>
        <dbReference type="Proteomes" id="UP000594638"/>
    </source>
</evidence>
<feature type="repeat" description="PPR" evidence="3">
    <location>
        <begin position="363"/>
        <end position="397"/>
    </location>
</feature>
<feature type="repeat" description="PPR" evidence="3">
    <location>
        <begin position="50"/>
        <end position="84"/>
    </location>
</feature>
<proteinExistence type="inferred from homology"/>
<dbReference type="AlphaFoldDB" id="A0A8S0UWK3"/>
<keyword evidence="2" id="KW-0677">Repeat</keyword>
<dbReference type="InterPro" id="IPR011990">
    <property type="entry name" value="TPR-like_helical_dom_sf"/>
</dbReference>
<evidence type="ECO:0000256" key="3">
    <source>
        <dbReference type="PROSITE-ProRule" id="PRU00708"/>
    </source>
</evidence>
<comment type="similarity">
    <text evidence="1">Belongs to the PPR family. PCMP-H subfamily.</text>
</comment>
<dbReference type="Proteomes" id="UP000594638">
    <property type="component" value="Unassembled WGS sequence"/>
</dbReference>
<comment type="caution">
    <text evidence="5">The sequence shown here is derived from an EMBL/GenBank/DDBJ whole genome shotgun (WGS) entry which is preliminary data.</text>
</comment>
<dbReference type="OrthoDB" id="724816at2759"/>
<feature type="domain" description="DYW" evidence="4">
    <location>
        <begin position="521"/>
        <end position="592"/>
    </location>
</feature>
<dbReference type="InterPro" id="IPR032867">
    <property type="entry name" value="DYW_dom"/>
</dbReference>
<organism evidence="5 6">
    <name type="scientific">Olea europaea subsp. europaea</name>
    <dbReference type="NCBI Taxonomy" id="158383"/>
    <lineage>
        <taxon>Eukaryota</taxon>
        <taxon>Viridiplantae</taxon>
        <taxon>Streptophyta</taxon>
        <taxon>Embryophyta</taxon>
        <taxon>Tracheophyta</taxon>
        <taxon>Spermatophyta</taxon>
        <taxon>Magnoliopsida</taxon>
        <taxon>eudicotyledons</taxon>
        <taxon>Gunneridae</taxon>
        <taxon>Pentapetalae</taxon>
        <taxon>asterids</taxon>
        <taxon>lamiids</taxon>
        <taxon>Lamiales</taxon>
        <taxon>Oleaceae</taxon>
        <taxon>Oleeae</taxon>
        <taxon>Olea</taxon>
    </lineage>
</organism>
<dbReference type="Gene3D" id="1.25.40.10">
    <property type="entry name" value="Tetratricopeptide repeat domain"/>
    <property type="match status" value="5"/>
</dbReference>
<feature type="repeat" description="PPR" evidence="3">
    <location>
        <begin position="262"/>
        <end position="296"/>
    </location>
</feature>
<gene>
    <name evidence="5" type="ORF">OLEA9_A049474</name>
</gene>
<dbReference type="InterPro" id="IPR002885">
    <property type="entry name" value="PPR_rpt"/>
</dbReference>
<dbReference type="GO" id="GO:0009451">
    <property type="term" value="P:RNA modification"/>
    <property type="evidence" value="ECO:0007669"/>
    <property type="project" value="InterPro"/>
</dbReference>
<dbReference type="Pfam" id="PF01535">
    <property type="entry name" value="PPR"/>
    <property type="match status" value="3"/>
</dbReference>
<dbReference type="GO" id="GO:0003723">
    <property type="term" value="F:RNA binding"/>
    <property type="evidence" value="ECO:0007669"/>
    <property type="project" value="InterPro"/>
</dbReference>
<evidence type="ECO:0000259" key="4">
    <source>
        <dbReference type="Pfam" id="PF14432"/>
    </source>
</evidence>
<dbReference type="InterPro" id="IPR046960">
    <property type="entry name" value="PPR_At4g14850-like_plant"/>
</dbReference>
<reference evidence="5 6" key="1">
    <citation type="submission" date="2019-12" db="EMBL/GenBank/DDBJ databases">
        <authorList>
            <person name="Alioto T."/>
            <person name="Alioto T."/>
            <person name="Gomez Garrido J."/>
        </authorList>
    </citation>
    <scope>NUCLEOTIDE SEQUENCE [LARGE SCALE GENOMIC DNA]</scope>
</reference>
<dbReference type="GO" id="GO:0099402">
    <property type="term" value="P:plant organ development"/>
    <property type="evidence" value="ECO:0007669"/>
    <property type="project" value="UniProtKB-ARBA"/>
</dbReference>
<evidence type="ECO:0000313" key="5">
    <source>
        <dbReference type="EMBL" id="CAA3022277.1"/>
    </source>
</evidence>
<dbReference type="PROSITE" id="PS51375">
    <property type="entry name" value="PPR"/>
    <property type="match status" value="3"/>
</dbReference>
<evidence type="ECO:0000256" key="1">
    <source>
        <dbReference type="ARBA" id="ARBA00006643"/>
    </source>
</evidence>
<dbReference type="PANTHER" id="PTHR47926:SF385">
    <property type="entry name" value="DYW DOMAIN-CONTAINING PROTEIN"/>
    <property type="match status" value="1"/>
</dbReference>
<dbReference type="PANTHER" id="PTHR47926">
    <property type="entry name" value="PENTATRICOPEPTIDE REPEAT-CONTAINING PROTEIN"/>
    <property type="match status" value="1"/>
</dbReference>
<dbReference type="EMBL" id="CACTIH010009066">
    <property type="protein sequence ID" value="CAA3022277.1"/>
    <property type="molecule type" value="Genomic_DNA"/>
</dbReference>
<keyword evidence="6" id="KW-1185">Reference proteome</keyword>
<dbReference type="NCBIfam" id="TIGR00756">
    <property type="entry name" value="PPR"/>
    <property type="match status" value="3"/>
</dbReference>
<dbReference type="FunFam" id="1.25.40.10:FF:000158">
    <property type="entry name" value="pentatricopeptide repeat-containing protein At2g33680"/>
    <property type="match status" value="1"/>
</dbReference>
<protein>
    <submittedName>
        <fullName evidence="5">Pentatricopeptide repeat-containing At5g39680</fullName>
    </submittedName>
</protein>
<name>A0A8S0UWK3_OLEEU</name>
<sequence length="592" mass="67193">MVSQIQRPMFVPNHTEIRKFLKVSADSKNLTIGKTIHAHLIVSNQDSRDNVIERNSLINLYSKCGEITIARQLFDRMRKRNVVSWGSLMAGYLHHGLASEIIGLCRNMMRANSVMDHGYALKSGLIFHQYVNNALVPMYSMWSNLKGAMQVLYWAPRSDLCTYNSILNVLLDHGYMRKAFEFLCRLAAEYERLEWDSITYVNIFGLCSRLGDLTLGQQIHSTMLKTGVELDLFVGSSVIDMYGKCGEISSMRNFFKGLQTKNVGTWTAILAAYLQNECFEEVLKLFLEMELEHILPNEYTFAVFLHSCAGLSALGFGNSLHASIMKMGMKNHSIVSNILIHMYSRCGLIEDACIVFTNMTCRDVISWNSMITGYSHHGLGSETLAVFHEMLAAKEQPNYVTFVGALSACALLGRVNEGFYYLNHMMRELGIEQGLEHYTCIVGLLDRAGRLDDAENFMRSTPIKWDIVAWRTLLNACYVHHNYHLGNRVAETVLHLNPEDVGTCILLSNMHARAKRWDGVVAMRNEKLAIAYALLKTPPGAPIRIIKNLRMCDDCHSPVKFISKVTNRLIIVRDVNRFHSFREGCCSCADYW</sequence>
<dbReference type="Pfam" id="PF14432">
    <property type="entry name" value="DYW_deaminase"/>
    <property type="match status" value="1"/>
</dbReference>
<dbReference type="FunFam" id="1.25.40.10:FF:000227">
    <property type="entry name" value="Pentatricopeptide repeat-containing protein At3g13880"/>
    <property type="match status" value="1"/>
</dbReference>
<dbReference type="Gramene" id="OE9A049474T1">
    <property type="protein sequence ID" value="OE9A049474C1"/>
    <property type="gene ID" value="OE9A049474"/>
</dbReference>
<dbReference type="Pfam" id="PF13041">
    <property type="entry name" value="PPR_2"/>
    <property type="match status" value="2"/>
</dbReference>
<evidence type="ECO:0000256" key="2">
    <source>
        <dbReference type="ARBA" id="ARBA00022737"/>
    </source>
</evidence>
<accession>A0A8S0UWK3</accession>
<dbReference type="GO" id="GO:0008270">
    <property type="term" value="F:zinc ion binding"/>
    <property type="evidence" value="ECO:0007669"/>
    <property type="project" value="InterPro"/>
</dbReference>